<dbReference type="InterPro" id="IPR002035">
    <property type="entry name" value="VWF_A"/>
</dbReference>
<evidence type="ECO:0000256" key="1">
    <source>
        <dbReference type="SAM" id="Phobius"/>
    </source>
</evidence>
<dbReference type="InterPro" id="IPR051266">
    <property type="entry name" value="CLCR"/>
</dbReference>
<dbReference type="PANTHER" id="PTHR10579">
    <property type="entry name" value="CALCIUM-ACTIVATED CHLORIDE CHANNEL REGULATOR"/>
    <property type="match status" value="1"/>
</dbReference>
<dbReference type="SUPFAM" id="SSF53300">
    <property type="entry name" value="vWA-like"/>
    <property type="match status" value="1"/>
</dbReference>
<dbReference type="AlphaFoldDB" id="A0A4Y6UWU3"/>
<keyword evidence="1" id="KW-1133">Transmembrane helix</keyword>
<dbReference type="EMBL" id="CP041217">
    <property type="protein sequence ID" value="QDH21594.1"/>
    <property type="molecule type" value="Genomic_DNA"/>
</dbReference>
<gene>
    <name evidence="4" type="ORF">FFV09_12525</name>
</gene>
<dbReference type="InterPro" id="IPR036465">
    <property type="entry name" value="vWFA_dom_sf"/>
</dbReference>
<dbReference type="CDD" id="cd00198">
    <property type="entry name" value="vWFA"/>
    <property type="match status" value="1"/>
</dbReference>
<evidence type="ECO:0000259" key="3">
    <source>
        <dbReference type="PROSITE" id="PS50234"/>
    </source>
</evidence>
<accession>A0A4Y6UWU3</accession>
<dbReference type="Proteomes" id="UP000316968">
    <property type="component" value="Chromosome"/>
</dbReference>
<protein>
    <submittedName>
        <fullName evidence="4">VWA domain-containing protein</fullName>
    </submittedName>
</protein>
<proteinExistence type="predicted"/>
<feature type="signal peptide" evidence="2">
    <location>
        <begin position="1"/>
        <end position="32"/>
    </location>
</feature>
<name>A0A4Y6UWU3_SACBS</name>
<dbReference type="RefSeq" id="WP_141448139.1">
    <property type="nucleotide sequence ID" value="NZ_CP041217.1"/>
</dbReference>
<feature type="domain" description="VWFA" evidence="3">
    <location>
        <begin position="51"/>
        <end position="236"/>
    </location>
</feature>
<feature type="chain" id="PRO_5021215138" evidence="2">
    <location>
        <begin position="33"/>
        <end position="602"/>
    </location>
</feature>
<keyword evidence="1" id="KW-0812">Transmembrane</keyword>
<dbReference type="PANTHER" id="PTHR10579:SF43">
    <property type="entry name" value="ZINC FINGER (C3HC4-TYPE RING FINGER) FAMILY PROTEIN"/>
    <property type="match status" value="1"/>
</dbReference>
<sequence length="602" mass="63857">MVHTIKKWVYPLLAALLLSAALLPAGASSALATGTATPQSAASSAGSAPIDAVLVLDASNSMATSDPQKIGNEAMRLFIDMLPVQGDRVGIVSYTDVVQREKALLEIQGQSDKDELKTFIGQLGRGAYTDTAVGVTEAVNMLQRSAQTGREPMIVLLADGNTQLNTTKAKTLDQSKQELAASVQKATDAGIPVYTIGLNADGKLNQAELEKIASDTNGKSFVTDSADELPGILSEIFASHQELNVVPLDPLTGSGAFQDVTVSVPNANVLEANVSITSGQTVELKLKDPSGAEVAIPSDAVTLSTSKTYSLLKLIKPQEGDWTLSVKGADQDQIDISLVFNYDLELAVAPLSGSSYGKGDTVDVSAYLTSAGQKLDTPELYETMTGTLVVKDEDTGIETNVPMSLAGTQFDGSYPLPEAHKYTLLVRAEADSFYRESAPLSIDAASGAVSDGSGTEADKPFPLVPVILGALGLLALAALVFFLMRYLKKANKGFVGQMVIEIRDENTGERSYPQYKKLNTYKGRLNLHQLLQLAPELKDAENIVFTPGSNDRILLRSSAEGVPIEKSGRVVDTSKGLELKSGDRITVPMAQAGKTINLEYLV</sequence>
<organism evidence="4 5">
    <name type="scientific">Saccharibacillus brassicae</name>
    <dbReference type="NCBI Taxonomy" id="2583377"/>
    <lineage>
        <taxon>Bacteria</taxon>
        <taxon>Bacillati</taxon>
        <taxon>Bacillota</taxon>
        <taxon>Bacilli</taxon>
        <taxon>Bacillales</taxon>
        <taxon>Paenibacillaceae</taxon>
        <taxon>Saccharibacillus</taxon>
    </lineage>
</organism>
<reference evidence="4 5" key="1">
    <citation type="submission" date="2019-06" db="EMBL/GenBank/DDBJ databases">
        <title>Saccharibacillus brassicae sp. nov., an endophytic bacterium isolated from Chinese cabbage seeds (Brassica pekinensis).</title>
        <authorList>
            <person name="Jiang L."/>
            <person name="Lee J."/>
            <person name="Kim S.W."/>
        </authorList>
    </citation>
    <scope>NUCLEOTIDE SEQUENCE [LARGE SCALE GENOMIC DNA]</scope>
    <source>
        <strain evidence="5">KCTC 43072 / ATSA2</strain>
    </source>
</reference>
<feature type="transmembrane region" description="Helical" evidence="1">
    <location>
        <begin position="463"/>
        <end position="484"/>
    </location>
</feature>
<evidence type="ECO:0000256" key="2">
    <source>
        <dbReference type="SAM" id="SignalP"/>
    </source>
</evidence>
<dbReference type="KEGG" id="saca:FFV09_12525"/>
<keyword evidence="5" id="KW-1185">Reference proteome</keyword>
<dbReference type="Pfam" id="PF00092">
    <property type="entry name" value="VWA"/>
    <property type="match status" value="1"/>
</dbReference>
<dbReference type="Gene3D" id="3.40.50.410">
    <property type="entry name" value="von Willebrand factor, type A domain"/>
    <property type="match status" value="1"/>
</dbReference>
<dbReference type="SMART" id="SM00327">
    <property type="entry name" value="VWA"/>
    <property type="match status" value="1"/>
</dbReference>
<evidence type="ECO:0000313" key="4">
    <source>
        <dbReference type="EMBL" id="QDH21594.1"/>
    </source>
</evidence>
<keyword evidence="2" id="KW-0732">Signal</keyword>
<dbReference type="OrthoDB" id="2923688at2"/>
<evidence type="ECO:0000313" key="5">
    <source>
        <dbReference type="Proteomes" id="UP000316968"/>
    </source>
</evidence>
<keyword evidence="1" id="KW-0472">Membrane</keyword>
<dbReference type="PROSITE" id="PS50234">
    <property type="entry name" value="VWFA"/>
    <property type="match status" value="1"/>
</dbReference>